<evidence type="ECO:0000313" key="2">
    <source>
        <dbReference type="EMBL" id="KKM75603.1"/>
    </source>
</evidence>
<name>A0A0F9K0S6_9ZZZZ</name>
<protein>
    <recommendedName>
        <fullName evidence="1">Flagellar motor switch protein FliG C-terminal domain-containing protein</fullName>
    </recommendedName>
</protein>
<proteinExistence type="predicted"/>
<dbReference type="PANTHER" id="PTHR30534">
    <property type="entry name" value="FLAGELLAR MOTOR SWITCH PROTEIN FLIG"/>
    <property type="match status" value="1"/>
</dbReference>
<dbReference type="GO" id="GO:0071973">
    <property type="term" value="P:bacterial-type flagellum-dependent cell motility"/>
    <property type="evidence" value="ECO:0007669"/>
    <property type="project" value="InterPro"/>
</dbReference>
<reference evidence="2" key="1">
    <citation type="journal article" date="2015" name="Nature">
        <title>Complex archaea that bridge the gap between prokaryotes and eukaryotes.</title>
        <authorList>
            <person name="Spang A."/>
            <person name="Saw J.H."/>
            <person name="Jorgensen S.L."/>
            <person name="Zaremba-Niedzwiedzka K."/>
            <person name="Martijn J."/>
            <person name="Lind A.E."/>
            <person name="van Eijk R."/>
            <person name="Schleper C."/>
            <person name="Guy L."/>
            <person name="Ettema T.J."/>
        </authorList>
    </citation>
    <scope>NUCLEOTIDE SEQUENCE</scope>
</reference>
<dbReference type="Gene3D" id="1.10.220.30">
    <property type="match status" value="1"/>
</dbReference>
<sequence length="186" mass="20817">MITSLGNNCLTVFTASAPPIQVIKQLDDRLEAKVHSLGGRLDTPDERKFRTIAEILNRTDTATEKIIMQRIREEDPKIAEEIKALMFVFEDIAVVERKALMRILGETKIPTIAMALKTASEEVRDKIFANMSKRMGEMVREELELLGPKPLAEVETAQKEIVDSLVKLEAQGETIRGSIRDAGPMV</sequence>
<dbReference type="PRINTS" id="PR00954">
    <property type="entry name" value="FLGMOTORFLIG"/>
</dbReference>
<dbReference type="InterPro" id="IPR011002">
    <property type="entry name" value="FliG_a-hlx"/>
</dbReference>
<dbReference type="InterPro" id="IPR023087">
    <property type="entry name" value="Flg_Motor_Flig_C"/>
</dbReference>
<dbReference type="SUPFAM" id="SSF48029">
    <property type="entry name" value="FliG"/>
    <property type="match status" value="1"/>
</dbReference>
<dbReference type="PANTHER" id="PTHR30534:SF0">
    <property type="entry name" value="FLAGELLAR MOTOR SWITCH PROTEIN FLIG"/>
    <property type="match status" value="1"/>
</dbReference>
<dbReference type="GO" id="GO:0006935">
    <property type="term" value="P:chemotaxis"/>
    <property type="evidence" value="ECO:0007669"/>
    <property type="project" value="InterPro"/>
</dbReference>
<dbReference type="AlphaFoldDB" id="A0A0F9K0S6"/>
<feature type="domain" description="Flagellar motor switch protein FliG C-terminal" evidence="1">
    <location>
        <begin position="70"/>
        <end position="173"/>
    </location>
</feature>
<comment type="caution">
    <text evidence="2">The sequence shown here is derived from an EMBL/GenBank/DDBJ whole genome shotgun (WGS) entry which is preliminary data.</text>
</comment>
<accession>A0A0F9K0S6</accession>
<dbReference type="GO" id="GO:0009288">
    <property type="term" value="C:bacterial-type flagellum"/>
    <property type="evidence" value="ECO:0007669"/>
    <property type="project" value="InterPro"/>
</dbReference>
<dbReference type="EMBL" id="LAZR01008947">
    <property type="protein sequence ID" value="KKM75603.1"/>
    <property type="molecule type" value="Genomic_DNA"/>
</dbReference>
<dbReference type="Pfam" id="PF01706">
    <property type="entry name" value="FliG_C"/>
    <property type="match status" value="1"/>
</dbReference>
<dbReference type="GO" id="GO:0003774">
    <property type="term" value="F:cytoskeletal motor activity"/>
    <property type="evidence" value="ECO:0007669"/>
    <property type="project" value="InterPro"/>
</dbReference>
<gene>
    <name evidence="2" type="ORF">LCGC14_1388610</name>
</gene>
<evidence type="ECO:0000259" key="1">
    <source>
        <dbReference type="Pfam" id="PF01706"/>
    </source>
</evidence>
<dbReference type="InterPro" id="IPR000090">
    <property type="entry name" value="Flg_Motor_Flig"/>
</dbReference>
<organism evidence="2">
    <name type="scientific">marine sediment metagenome</name>
    <dbReference type="NCBI Taxonomy" id="412755"/>
    <lineage>
        <taxon>unclassified sequences</taxon>
        <taxon>metagenomes</taxon>
        <taxon>ecological metagenomes</taxon>
    </lineage>
</organism>